<keyword evidence="1" id="KW-0472">Membrane</keyword>
<feature type="transmembrane region" description="Helical" evidence="1">
    <location>
        <begin position="126"/>
        <end position="146"/>
    </location>
</feature>
<feature type="transmembrane region" description="Helical" evidence="1">
    <location>
        <begin position="320"/>
        <end position="338"/>
    </location>
</feature>
<dbReference type="EMBL" id="MGGE01000054">
    <property type="protein sequence ID" value="OGM20020.1"/>
    <property type="molecule type" value="Genomic_DNA"/>
</dbReference>
<feature type="transmembrane region" description="Helical" evidence="1">
    <location>
        <begin position="158"/>
        <end position="187"/>
    </location>
</feature>
<evidence type="ECO:0000256" key="1">
    <source>
        <dbReference type="SAM" id="Phobius"/>
    </source>
</evidence>
<dbReference type="AlphaFoldDB" id="A0A1F7XYI3"/>
<feature type="transmembrane region" description="Helical" evidence="1">
    <location>
        <begin position="54"/>
        <end position="74"/>
    </location>
</feature>
<feature type="transmembrane region" description="Helical" evidence="1">
    <location>
        <begin position="246"/>
        <end position="266"/>
    </location>
</feature>
<reference evidence="2 3" key="1">
    <citation type="journal article" date="2016" name="Nat. Commun.">
        <title>Thousands of microbial genomes shed light on interconnected biogeochemical processes in an aquifer system.</title>
        <authorList>
            <person name="Anantharaman K."/>
            <person name="Brown C.T."/>
            <person name="Hug L.A."/>
            <person name="Sharon I."/>
            <person name="Castelle C.J."/>
            <person name="Probst A.J."/>
            <person name="Thomas B.C."/>
            <person name="Singh A."/>
            <person name="Wilkins M.J."/>
            <person name="Karaoz U."/>
            <person name="Brodie E.L."/>
            <person name="Williams K.H."/>
            <person name="Hubbard S.S."/>
            <person name="Banfield J.F."/>
        </authorList>
    </citation>
    <scope>NUCLEOTIDE SEQUENCE [LARGE SCALE GENOMIC DNA]</scope>
</reference>
<feature type="transmembrane region" description="Helical" evidence="1">
    <location>
        <begin position="272"/>
        <end position="289"/>
    </location>
</feature>
<protein>
    <recommendedName>
        <fullName evidence="4">Glycosyltransferase RgtA/B/C/D-like domain-containing protein</fullName>
    </recommendedName>
</protein>
<comment type="caution">
    <text evidence="2">The sequence shown here is derived from an EMBL/GenBank/DDBJ whole genome shotgun (WGS) entry which is preliminary data.</text>
</comment>
<feature type="transmembrane region" description="Helical" evidence="1">
    <location>
        <begin position="296"/>
        <end position="314"/>
    </location>
</feature>
<keyword evidence="1" id="KW-0812">Transmembrane</keyword>
<feature type="transmembrane region" description="Helical" evidence="1">
    <location>
        <begin position="81"/>
        <end position="99"/>
    </location>
</feature>
<sequence>MRRIFTSEKVIAIALLSVISAHLLVLTNIVFFPYPELFVYPYLVSKGLLPYKQIFDQHFPGLMFFPINLFTLGMKSSQASFVLHLLIVAVNHMLLFVVARKYFGSNIKAILSNLVYFLWHPFLEGYVLWIDSFMPIFFLSAFYLLLKKDYIRSPALGIITGLILGLATVFKQTTAPLFLFLFIYFLIKKMYKFSQYFVIGFMLPLTLMFVYFFKIGVVKDFFYWTVTFNVTTFAEMGRKFPSLFDLVKAGWVFGPAFLLVLINFWRKKIDEKFLLLILFFSGSLAFIYARFDFVHLQPVLVFLPLFIVQIITLIPKRVVYISLILYLLFSLYLLIPFYRWASNKRTFFFGDYENRIAEKVREYANGRDTVFAFGTTFHLYFLTDTLPPGRLFVFQFPWFMVEAEKKILQGIIIDPPKVVIRDKKSEVQGMNLVEYMPKINLYIERYYKVVDNVEGIEIMLRN</sequence>
<evidence type="ECO:0008006" key="4">
    <source>
        <dbReference type="Google" id="ProtNLM"/>
    </source>
</evidence>
<proteinExistence type="predicted"/>
<evidence type="ECO:0000313" key="2">
    <source>
        <dbReference type="EMBL" id="OGM20020.1"/>
    </source>
</evidence>
<dbReference type="Proteomes" id="UP000178419">
    <property type="component" value="Unassembled WGS sequence"/>
</dbReference>
<organism evidence="2 3">
    <name type="scientific">Candidatus Woesebacteria bacterium RIFCSPHIGHO2_01_FULL_38_9</name>
    <dbReference type="NCBI Taxonomy" id="1802492"/>
    <lineage>
        <taxon>Bacteria</taxon>
        <taxon>Candidatus Woeseibacteriota</taxon>
    </lineage>
</organism>
<accession>A0A1F7XYI3</accession>
<feature type="transmembrane region" description="Helical" evidence="1">
    <location>
        <begin position="12"/>
        <end position="34"/>
    </location>
</feature>
<feature type="transmembrane region" description="Helical" evidence="1">
    <location>
        <begin position="193"/>
        <end position="213"/>
    </location>
</feature>
<name>A0A1F7XYI3_9BACT</name>
<evidence type="ECO:0000313" key="3">
    <source>
        <dbReference type="Proteomes" id="UP000178419"/>
    </source>
</evidence>
<gene>
    <name evidence="2" type="ORF">A2714_01550</name>
</gene>
<keyword evidence="1" id="KW-1133">Transmembrane helix</keyword>